<organism evidence="1 2">
    <name type="scientific">Acetobacter pomorum DM001</name>
    <dbReference type="NCBI Taxonomy" id="945681"/>
    <lineage>
        <taxon>Bacteria</taxon>
        <taxon>Pseudomonadati</taxon>
        <taxon>Pseudomonadota</taxon>
        <taxon>Alphaproteobacteria</taxon>
        <taxon>Acetobacterales</taxon>
        <taxon>Acetobacteraceae</taxon>
        <taxon>Acetobacter</taxon>
    </lineage>
</organism>
<comment type="caution">
    <text evidence="1">The sequence shown here is derived from an EMBL/GenBank/DDBJ whole genome shotgun (WGS) entry which is preliminary data.</text>
</comment>
<dbReference type="AlphaFoldDB" id="F1YWD8"/>
<name>F1YWD8_9PROT</name>
<dbReference type="EMBL" id="AEUP01000037">
    <property type="protein sequence ID" value="EGE46874.1"/>
    <property type="molecule type" value="Genomic_DNA"/>
</dbReference>
<proteinExistence type="predicted"/>
<protein>
    <submittedName>
        <fullName evidence="1">Uncharacterized protein</fullName>
    </submittedName>
</protein>
<evidence type="ECO:0000313" key="2">
    <source>
        <dbReference type="Proteomes" id="UP000018454"/>
    </source>
</evidence>
<reference evidence="1 2" key="1">
    <citation type="journal article" date="2011" name="Science">
        <title>Drosophila microbiome modulates host developmental and metabolic homeostasis via insulin signaling.</title>
        <authorList>
            <person name="Shin S.C."/>
            <person name="Kim S.H."/>
            <person name="You H."/>
            <person name="Kim B."/>
            <person name="Kim A.C."/>
            <person name="Lee K.A."/>
            <person name="Yoon J.H."/>
            <person name="Ryu J.H."/>
            <person name="Lee W.J."/>
        </authorList>
    </citation>
    <scope>NUCLEOTIDE SEQUENCE [LARGE SCALE GENOMIC DNA]</scope>
    <source>
        <strain evidence="1 2">DM001</strain>
    </source>
</reference>
<sequence>MSVLLDTLFYCLPKMAENQGKTIMNYASIAIAAVEALVENGPVIVEDISALLKPLKEGRAPTADEWAFAEKQLDAANASVQAG</sequence>
<dbReference type="Proteomes" id="UP000018454">
    <property type="component" value="Unassembled WGS sequence"/>
</dbReference>
<evidence type="ECO:0000313" key="1">
    <source>
        <dbReference type="EMBL" id="EGE46874.1"/>
    </source>
</evidence>
<accession>F1YWD8</accession>
<gene>
    <name evidence="1" type="ORF">APO_2550</name>
</gene>